<feature type="signal peptide" evidence="1">
    <location>
        <begin position="1"/>
        <end position="27"/>
    </location>
</feature>
<organism evidence="3 4">
    <name type="scientific">Cohnella fermenti</name>
    <dbReference type="NCBI Taxonomy" id="2565925"/>
    <lineage>
        <taxon>Bacteria</taxon>
        <taxon>Bacillati</taxon>
        <taxon>Bacillota</taxon>
        <taxon>Bacilli</taxon>
        <taxon>Bacillales</taxon>
        <taxon>Paenibacillaceae</taxon>
        <taxon>Cohnella</taxon>
    </lineage>
</organism>
<protein>
    <recommendedName>
        <fullName evidence="2">WxL domain-containing protein</fullName>
    </recommendedName>
</protein>
<evidence type="ECO:0000313" key="3">
    <source>
        <dbReference type="EMBL" id="THF74392.1"/>
    </source>
</evidence>
<proteinExistence type="predicted"/>
<gene>
    <name evidence="3" type="ORF">E6C55_25450</name>
</gene>
<evidence type="ECO:0000313" key="4">
    <source>
        <dbReference type="Proteomes" id="UP000310636"/>
    </source>
</evidence>
<evidence type="ECO:0000259" key="2">
    <source>
        <dbReference type="Pfam" id="PF13731"/>
    </source>
</evidence>
<keyword evidence="4" id="KW-1185">Reference proteome</keyword>
<sequence>MFKLNFKQKLGSFALIAALLVPTAAQAETVSIVAGANTSAQTAISFSPVTFDLHADQLSTASNGITVEDSRGSGAGWSVSVSATDFVSDPLQDPTASGTYTVKIPASAVSVIVATPIVALSGQAVDPTYGPLASNGTLSAAPLKLMYAAPGYGMGVYTTGVSYSLAVPKTVTVASVSNGASKYKENDMIGTVATTYTATLTFTLGSGV</sequence>
<dbReference type="InterPro" id="IPR027994">
    <property type="entry name" value="WxL_dom"/>
</dbReference>
<comment type="caution">
    <text evidence="3">The sequence shown here is derived from an EMBL/GenBank/DDBJ whole genome shotgun (WGS) entry which is preliminary data.</text>
</comment>
<accession>A0A4S4BIG9</accession>
<dbReference type="RefSeq" id="WP_136372647.1">
    <property type="nucleotide sequence ID" value="NZ_SSOB01000041.1"/>
</dbReference>
<reference evidence="3 4" key="1">
    <citation type="submission" date="2019-04" db="EMBL/GenBank/DDBJ databases">
        <title>Cohnella sp. nov. isolated from preserved vegetables.</title>
        <authorList>
            <person name="Lin S.-Y."/>
            <person name="Hung M.-H."/>
            <person name="Young C.-C."/>
        </authorList>
    </citation>
    <scope>NUCLEOTIDE SEQUENCE [LARGE SCALE GENOMIC DNA]</scope>
    <source>
        <strain evidence="3 4">CC-MHH1044</strain>
    </source>
</reference>
<name>A0A4S4BIG9_9BACL</name>
<feature type="chain" id="PRO_5020818748" description="WxL domain-containing protein" evidence="1">
    <location>
        <begin position="28"/>
        <end position="208"/>
    </location>
</feature>
<feature type="domain" description="WxL" evidence="2">
    <location>
        <begin position="56"/>
        <end position="204"/>
    </location>
</feature>
<dbReference type="AlphaFoldDB" id="A0A4S4BIG9"/>
<keyword evidence="1" id="KW-0732">Signal</keyword>
<dbReference type="EMBL" id="SSOB01000041">
    <property type="protein sequence ID" value="THF74392.1"/>
    <property type="molecule type" value="Genomic_DNA"/>
</dbReference>
<evidence type="ECO:0000256" key="1">
    <source>
        <dbReference type="SAM" id="SignalP"/>
    </source>
</evidence>
<dbReference type="Pfam" id="PF13731">
    <property type="entry name" value="WxL"/>
    <property type="match status" value="1"/>
</dbReference>
<dbReference type="Proteomes" id="UP000310636">
    <property type="component" value="Unassembled WGS sequence"/>
</dbReference>